<sequence>MNSIIGTSNDHDETSTINARTYITISPMAPIIIPPLDNNWGWFEAAHQRRTYTSSWRTRTIIPAHMMRETSNATSYGTVENERFLFLDIPGCSLLGLYVHRQSRSLMCSFSKPQEEDRQRTVHKTLEISADIRGDCDWEYLYIGRESHFYVKIAADNGAFTYLYNSQTNTFTKIRQYQYNSAKRWYLESHMPSPEEKYVSKTRDLSAGEEYMFVRRSQPEPYKSYCTTEKSTLRKDRMIEGPSYISDI</sequence>
<organism evidence="1 2">
    <name type="scientific">Yarrowia lipolytica (strain CLIB 122 / E 150)</name>
    <name type="common">Yeast</name>
    <name type="synonym">Candida lipolytica</name>
    <dbReference type="NCBI Taxonomy" id="284591"/>
    <lineage>
        <taxon>Eukaryota</taxon>
        <taxon>Fungi</taxon>
        <taxon>Dikarya</taxon>
        <taxon>Ascomycota</taxon>
        <taxon>Saccharomycotina</taxon>
        <taxon>Dipodascomycetes</taxon>
        <taxon>Dipodascales</taxon>
        <taxon>Dipodascales incertae sedis</taxon>
        <taxon>Yarrowia</taxon>
    </lineage>
</organism>
<dbReference type="AlphaFoldDB" id="Q6CHX7"/>
<name>Q6CHX7_YARLI</name>
<protein>
    <submittedName>
        <fullName evidence="1">YALI0A03685p</fullName>
    </submittedName>
</protein>
<reference evidence="1 2" key="1">
    <citation type="journal article" date="2004" name="Nature">
        <title>Genome evolution in yeasts.</title>
        <authorList>
            <consortium name="Genolevures"/>
            <person name="Dujon B."/>
            <person name="Sherman D."/>
            <person name="Fischer G."/>
            <person name="Durrens P."/>
            <person name="Casaregola S."/>
            <person name="Lafontaine I."/>
            <person name="de Montigny J."/>
            <person name="Marck C."/>
            <person name="Neuveglise C."/>
            <person name="Talla E."/>
            <person name="Goffard N."/>
            <person name="Frangeul L."/>
            <person name="Aigle M."/>
            <person name="Anthouard V."/>
            <person name="Babour A."/>
            <person name="Barbe V."/>
            <person name="Barnay S."/>
            <person name="Blanchin S."/>
            <person name="Beckerich J.M."/>
            <person name="Beyne E."/>
            <person name="Bleykasten C."/>
            <person name="Boisrame A."/>
            <person name="Boyer J."/>
            <person name="Cattolico L."/>
            <person name="Confanioleri F."/>
            <person name="de Daruvar A."/>
            <person name="Despons L."/>
            <person name="Fabre E."/>
            <person name="Fairhead C."/>
            <person name="Ferry-Dumazet H."/>
            <person name="Groppi A."/>
            <person name="Hantraye F."/>
            <person name="Hennequin C."/>
            <person name="Jauniaux N."/>
            <person name="Joyet P."/>
            <person name="Kachouri R."/>
            <person name="Kerrest A."/>
            <person name="Koszul R."/>
            <person name="Lemaire M."/>
            <person name="Lesur I."/>
            <person name="Ma L."/>
            <person name="Muller H."/>
            <person name="Nicaud J.M."/>
            <person name="Nikolski M."/>
            <person name="Oztas S."/>
            <person name="Ozier-Kalogeropoulos O."/>
            <person name="Pellenz S."/>
            <person name="Potier S."/>
            <person name="Richard G.F."/>
            <person name="Straub M.L."/>
            <person name="Suleau A."/>
            <person name="Swennene D."/>
            <person name="Tekaia F."/>
            <person name="Wesolowski-Louvel M."/>
            <person name="Westhof E."/>
            <person name="Wirth B."/>
            <person name="Zeniou-Meyer M."/>
            <person name="Zivanovic I."/>
            <person name="Bolotin-Fukuhara M."/>
            <person name="Thierry A."/>
            <person name="Bouchier C."/>
            <person name="Caudron B."/>
            <person name="Scarpelli C."/>
            <person name="Gaillardin C."/>
            <person name="Weissenbach J."/>
            <person name="Wincker P."/>
            <person name="Souciet J.L."/>
        </authorList>
    </citation>
    <scope>NUCLEOTIDE SEQUENCE [LARGE SCALE GENOMIC DNA]</scope>
    <source>
        <strain evidence="2">CLIB 122 / E 150</strain>
    </source>
</reference>
<dbReference type="KEGG" id="yli:2906280"/>
<keyword evidence="2" id="KW-1185">Reference proteome</keyword>
<gene>
    <name evidence="1" type="ORF">YALI0_A03685g</name>
</gene>
<dbReference type="Proteomes" id="UP000001300">
    <property type="component" value="Chromosome A"/>
</dbReference>
<proteinExistence type="predicted"/>
<dbReference type="HOGENOM" id="CLU_1120849_0_0_1"/>
<evidence type="ECO:0000313" key="1">
    <source>
        <dbReference type="EMBL" id="CAG83657.1"/>
    </source>
</evidence>
<dbReference type="VEuPathDB" id="FungiDB:YALI0_A03685g"/>
<accession>Q6CHX7</accession>
<dbReference type="EMBL" id="CR382127">
    <property type="protein sequence ID" value="CAG83657.1"/>
    <property type="molecule type" value="Genomic_DNA"/>
</dbReference>
<dbReference type="InParanoid" id="Q6CHX7"/>
<evidence type="ECO:0000313" key="2">
    <source>
        <dbReference type="Proteomes" id="UP000001300"/>
    </source>
</evidence>